<name>A0AAD8MT46_9APIA</name>
<protein>
    <submittedName>
        <fullName evidence="2">Autophagy-related 2</fullName>
    </submittedName>
</protein>
<proteinExistence type="predicted"/>
<keyword evidence="3" id="KW-1185">Reference proteome</keyword>
<dbReference type="PANTHER" id="PTHR33384:SF22">
    <property type="match status" value="1"/>
</dbReference>
<feature type="compositionally biased region" description="Low complexity" evidence="1">
    <location>
        <begin position="98"/>
        <end position="111"/>
    </location>
</feature>
<evidence type="ECO:0000256" key="1">
    <source>
        <dbReference type="SAM" id="MobiDB-lite"/>
    </source>
</evidence>
<gene>
    <name evidence="2" type="ORF">POM88_021797</name>
</gene>
<dbReference type="EMBL" id="JAUIZM010000005">
    <property type="protein sequence ID" value="KAK1384062.1"/>
    <property type="molecule type" value="Genomic_DNA"/>
</dbReference>
<organism evidence="2 3">
    <name type="scientific">Heracleum sosnowskyi</name>
    <dbReference type="NCBI Taxonomy" id="360622"/>
    <lineage>
        <taxon>Eukaryota</taxon>
        <taxon>Viridiplantae</taxon>
        <taxon>Streptophyta</taxon>
        <taxon>Embryophyta</taxon>
        <taxon>Tracheophyta</taxon>
        <taxon>Spermatophyta</taxon>
        <taxon>Magnoliopsida</taxon>
        <taxon>eudicotyledons</taxon>
        <taxon>Gunneridae</taxon>
        <taxon>Pentapetalae</taxon>
        <taxon>asterids</taxon>
        <taxon>campanulids</taxon>
        <taxon>Apiales</taxon>
        <taxon>Apiaceae</taxon>
        <taxon>Apioideae</taxon>
        <taxon>apioid superclade</taxon>
        <taxon>Tordylieae</taxon>
        <taxon>Tordyliinae</taxon>
        <taxon>Heracleum</taxon>
    </lineage>
</organism>
<comment type="caution">
    <text evidence="2">The sequence shown here is derived from an EMBL/GenBank/DDBJ whole genome shotgun (WGS) entry which is preliminary data.</text>
</comment>
<sequence>MKRCAYIDTNNNAFGSSAGVVCPKPRRVRLFNLSNYQVENSDSKGGSELLDIFLTKGSYGVEKSNHQMPSSPPFYMGSPPSRASNPVVQDAHFGTDKPGSFSPASGASPSSQRKNGGCARGKFGQKPAAVRIEGFNCRGVSAVA</sequence>
<feature type="region of interest" description="Disordered" evidence="1">
    <location>
        <begin position="61"/>
        <end position="122"/>
    </location>
</feature>
<reference evidence="2" key="1">
    <citation type="submission" date="2023-02" db="EMBL/GenBank/DDBJ databases">
        <title>Genome of toxic invasive species Heracleum sosnowskyi carries increased number of genes despite the absence of recent whole-genome duplications.</title>
        <authorList>
            <person name="Schelkunov M."/>
            <person name="Shtratnikova V."/>
            <person name="Makarenko M."/>
            <person name="Klepikova A."/>
            <person name="Omelchenko D."/>
            <person name="Novikova G."/>
            <person name="Obukhova E."/>
            <person name="Bogdanov V."/>
            <person name="Penin A."/>
            <person name="Logacheva M."/>
        </authorList>
    </citation>
    <scope>NUCLEOTIDE SEQUENCE</scope>
    <source>
        <strain evidence="2">Hsosn_3</strain>
        <tissue evidence="2">Leaf</tissue>
    </source>
</reference>
<dbReference type="Proteomes" id="UP001237642">
    <property type="component" value="Unassembled WGS sequence"/>
</dbReference>
<reference evidence="2" key="2">
    <citation type="submission" date="2023-05" db="EMBL/GenBank/DDBJ databases">
        <authorList>
            <person name="Schelkunov M.I."/>
        </authorList>
    </citation>
    <scope>NUCLEOTIDE SEQUENCE</scope>
    <source>
        <strain evidence="2">Hsosn_3</strain>
        <tissue evidence="2">Leaf</tissue>
    </source>
</reference>
<dbReference type="AlphaFoldDB" id="A0AAD8MT46"/>
<dbReference type="PANTHER" id="PTHR33384">
    <property type="entry name" value="EXPRESSED PROTEIN"/>
    <property type="match status" value="1"/>
</dbReference>
<evidence type="ECO:0000313" key="3">
    <source>
        <dbReference type="Proteomes" id="UP001237642"/>
    </source>
</evidence>
<evidence type="ECO:0000313" key="2">
    <source>
        <dbReference type="EMBL" id="KAK1384062.1"/>
    </source>
</evidence>
<accession>A0AAD8MT46</accession>